<name>A0AA41Q8N9_9ACTN</name>
<comment type="caution">
    <text evidence="1">The sequence shown here is derived from an EMBL/GenBank/DDBJ whole genome shotgun (WGS) entry which is preliminary data.</text>
</comment>
<keyword evidence="2" id="KW-1185">Reference proteome</keyword>
<dbReference type="RefSeq" id="WP_235058035.1">
    <property type="nucleotide sequence ID" value="NZ_JAKFHA010000046.1"/>
</dbReference>
<evidence type="ECO:0000313" key="1">
    <source>
        <dbReference type="EMBL" id="MCF2533261.1"/>
    </source>
</evidence>
<accession>A0AA41Q8N9</accession>
<dbReference type="EMBL" id="JAKFHA010000046">
    <property type="protein sequence ID" value="MCF2533261.1"/>
    <property type="molecule type" value="Genomic_DNA"/>
</dbReference>
<sequence>MLSVVAWVFPEISEALTRVVGRTVGLRLLVRRQVGKQYGGDLPGG</sequence>
<protein>
    <submittedName>
        <fullName evidence="1">Uncharacterized protein</fullName>
    </submittedName>
</protein>
<reference evidence="1" key="1">
    <citation type="submission" date="2022-01" db="EMBL/GenBank/DDBJ databases">
        <title>Genome-Based Taxonomic Classification of the Phylum Actinobacteria.</title>
        <authorList>
            <person name="Gao Y."/>
        </authorList>
    </citation>
    <scope>NUCLEOTIDE SEQUENCE</scope>
    <source>
        <strain evidence="1">KLBMP 8922</strain>
    </source>
</reference>
<dbReference type="Proteomes" id="UP001165378">
    <property type="component" value="Unassembled WGS sequence"/>
</dbReference>
<organism evidence="1 2">
    <name type="scientific">Yinghuangia soli</name>
    <dbReference type="NCBI Taxonomy" id="2908204"/>
    <lineage>
        <taxon>Bacteria</taxon>
        <taxon>Bacillati</taxon>
        <taxon>Actinomycetota</taxon>
        <taxon>Actinomycetes</taxon>
        <taxon>Kitasatosporales</taxon>
        <taxon>Streptomycetaceae</taxon>
        <taxon>Yinghuangia</taxon>
    </lineage>
</organism>
<proteinExistence type="predicted"/>
<evidence type="ECO:0000313" key="2">
    <source>
        <dbReference type="Proteomes" id="UP001165378"/>
    </source>
</evidence>
<dbReference type="AlphaFoldDB" id="A0AA41Q8N9"/>
<gene>
    <name evidence="1" type="ORF">LZ495_39425</name>
</gene>